<sequence>MSGKTMENDFELKLDDLPTPETNVEGEEPTKKKKKRKKSKAKSADAQQQQAQQQAANVPAPAAKGIKSGPLILLVMLTGTTLLPALLYAGDWFGNFLQKQHIMGNIGHRLNIGASPKKRVLSFYEKHSPEKIEEVDVILAKYYGDYPKLTKRLERKYQDYGYFLNWEQDEAPMTLAFEQLDETKKLIQKKFNKYAPQGAKNSARNISFNLNKLYRKGRIIWRKKVWPVIEPIFGVPDGGAAQKRKDREATQNSKGRRKKNKDFRDDEEDL</sequence>
<feature type="compositionally biased region" description="Low complexity" evidence="1">
    <location>
        <begin position="44"/>
        <end position="62"/>
    </location>
</feature>
<reference evidence="3" key="1">
    <citation type="submission" date="2021-01" db="EMBL/GenBank/DDBJ databases">
        <authorList>
            <person name="Corre E."/>
            <person name="Pelletier E."/>
            <person name="Niang G."/>
            <person name="Scheremetjew M."/>
            <person name="Finn R."/>
            <person name="Kale V."/>
            <person name="Holt S."/>
            <person name="Cochrane G."/>
            <person name="Meng A."/>
            <person name="Brown T."/>
            <person name="Cohen L."/>
        </authorList>
    </citation>
    <scope>NUCLEOTIDE SEQUENCE</scope>
    <source>
        <strain evidence="3">MM31A-1</strain>
    </source>
</reference>
<evidence type="ECO:0000256" key="2">
    <source>
        <dbReference type="SAM" id="Phobius"/>
    </source>
</evidence>
<feature type="transmembrane region" description="Helical" evidence="2">
    <location>
        <begin position="71"/>
        <end position="90"/>
    </location>
</feature>
<feature type="compositionally biased region" description="Basic residues" evidence="1">
    <location>
        <begin position="31"/>
        <end position="41"/>
    </location>
</feature>
<evidence type="ECO:0000313" key="3">
    <source>
        <dbReference type="EMBL" id="CAE0476865.1"/>
    </source>
</evidence>
<evidence type="ECO:0000256" key="1">
    <source>
        <dbReference type="SAM" id="MobiDB-lite"/>
    </source>
</evidence>
<feature type="region of interest" description="Disordered" evidence="1">
    <location>
        <begin position="1"/>
        <end position="62"/>
    </location>
</feature>
<feature type="region of interest" description="Disordered" evidence="1">
    <location>
        <begin position="236"/>
        <end position="270"/>
    </location>
</feature>
<proteinExistence type="predicted"/>
<feature type="compositionally biased region" description="Basic and acidic residues" evidence="1">
    <location>
        <begin position="1"/>
        <end position="16"/>
    </location>
</feature>
<gene>
    <name evidence="3" type="ORF">CDEB00056_LOCUS21718</name>
</gene>
<keyword evidence="2" id="KW-0812">Transmembrane</keyword>
<dbReference type="EMBL" id="HBIO01028287">
    <property type="protein sequence ID" value="CAE0476865.1"/>
    <property type="molecule type" value="Transcribed_RNA"/>
</dbReference>
<protein>
    <submittedName>
        <fullName evidence="3">Uncharacterized protein</fullName>
    </submittedName>
</protein>
<dbReference type="AlphaFoldDB" id="A0A7S3VF64"/>
<accession>A0A7S3VF64</accession>
<keyword evidence="2" id="KW-0472">Membrane</keyword>
<keyword evidence="2" id="KW-1133">Transmembrane helix</keyword>
<organism evidence="3">
    <name type="scientific">Chaetoceros debilis</name>
    <dbReference type="NCBI Taxonomy" id="122233"/>
    <lineage>
        <taxon>Eukaryota</taxon>
        <taxon>Sar</taxon>
        <taxon>Stramenopiles</taxon>
        <taxon>Ochrophyta</taxon>
        <taxon>Bacillariophyta</taxon>
        <taxon>Coscinodiscophyceae</taxon>
        <taxon>Chaetocerotophycidae</taxon>
        <taxon>Chaetocerotales</taxon>
        <taxon>Chaetocerotaceae</taxon>
        <taxon>Chaetoceros</taxon>
    </lineage>
</organism>
<name>A0A7S3VF64_9STRA</name>